<dbReference type="AlphaFoldDB" id="X1T0N4"/>
<organism evidence="1">
    <name type="scientific">marine sediment metagenome</name>
    <dbReference type="NCBI Taxonomy" id="412755"/>
    <lineage>
        <taxon>unclassified sequences</taxon>
        <taxon>metagenomes</taxon>
        <taxon>ecological metagenomes</taxon>
    </lineage>
</organism>
<accession>X1T0N4</accession>
<dbReference type="EMBL" id="BARW01012168">
    <property type="protein sequence ID" value="GAI81165.1"/>
    <property type="molecule type" value="Genomic_DNA"/>
</dbReference>
<sequence length="129" mass="14080">QKLNYDLDTNTWSFGVVSLSGEPTSWVAGNYPTTLTFFQGRSWWAGVQSNPQTFWASKSNNETTVENELENLTVGTEANDGLEFSLSKAGRIRWMEGGGNLVIGTNAGEFLINGSQGLITPDDIDVIKT</sequence>
<proteinExistence type="predicted"/>
<comment type="caution">
    <text evidence="1">The sequence shown here is derived from an EMBL/GenBank/DDBJ whole genome shotgun (WGS) entry which is preliminary data.</text>
</comment>
<feature type="non-terminal residue" evidence="1">
    <location>
        <position position="1"/>
    </location>
</feature>
<reference evidence="1" key="1">
    <citation type="journal article" date="2014" name="Front. Microbiol.">
        <title>High frequency of phylogenetically diverse reductive dehalogenase-homologous genes in deep subseafloor sedimentary metagenomes.</title>
        <authorList>
            <person name="Kawai M."/>
            <person name="Futagami T."/>
            <person name="Toyoda A."/>
            <person name="Takaki Y."/>
            <person name="Nishi S."/>
            <person name="Hori S."/>
            <person name="Arai W."/>
            <person name="Tsubouchi T."/>
            <person name="Morono Y."/>
            <person name="Uchiyama I."/>
            <person name="Ito T."/>
            <person name="Fujiyama A."/>
            <person name="Inagaki F."/>
            <person name="Takami H."/>
        </authorList>
    </citation>
    <scope>NUCLEOTIDE SEQUENCE</scope>
    <source>
        <strain evidence="1">Expedition CK06-06</strain>
    </source>
</reference>
<gene>
    <name evidence="1" type="ORF">S12H4_23070</name>
</gene>
<name>X1T0N4_9ZZZZ</name>
<protein>
    <submittedName>
        <fullName evidence="1">Uncharacterized protein</fullName>
    </submittedName>
</protein>
<evidence type="ECO:0000313" key="1">
    <source>
        <dbReference type="EMBL" id="GAI81165.1"/>
    </source>
</evidence>